<dbReference type="Pfam" id="PF05973">
    <property type="entry name" value="Gp49"/>
    <property type="match status" value="1"/>
</dbReference>
<dbReference type="EMBL" id="LGVV01000074">
    <property type="protein sequence ID" value="KNX40038.1"/>
    <property type="molecule type" value="Genomic_DNA"/>
</dbReference>
<evidence type="ECO:0000313" key="1">
    <source>
        <dbReference type="EMBL" id="KNX40038.1"/>
    </source>
</evidence>
<gene>
    <name evidence="1" type="ORF">ROTO_34140</name>
</gene>
<proteinExistence type="predicted"/>
<comment type="caution">
    <text evidence="1">The sequence shown here is derived from an EMBL/GenBank/DDBJ whole genome shotgun (WGS) entry which is preliminary data.</text>
</comment>
<dbReference type="PIRSF" id="PIRSF028744">
    <property type="entry name" value="Addict_mod_HI1419"/>
    <property type="match status" value="1"/>
</dbReference>
<dbReference type="InterPro" id="IPR014056">
    <property type="entry name" value="TypeIITA-like_toxin_pred"/>
</dbReference>
<reference evidence="2" key="1">
    <citation type="submission" date="2015-07" db="EMBL/GenBank/DDBJ databases">
        <title>Draft Genome Sequence of Roseovarius tolerans EL-164, a producer of N-Acylated Alanine Methyl Esters (NAMEs).</title>
        <authorList>
            <person name="Voget S."/>
            <person name="Bruns H."/>
            <person name="Wagner-Doebler I."/>
            <person name="Schulz S."/>
            <person name="Daniel R."/>
        </authorList>
    </citation>
    <scope>NUCLEOTIDE SEQUENCE [LARGE SCALE GENOMIC DNA]</scope>
    <source>
        <strain evidence="2">EL-164</strain>
    </source>
</reference>
<dbReference type="Proteomes" id="UP000037046">
    <property type="component" value="Unassembled WGS sequence"/>
</dbReference>
<dbReference type="AlphaFoldDB" id="A0A0L6CR98"/>
<dbReference type="PANTHER" id="PTHR41791:SF1">
    <property type="entry name" value="SSL7039 PROTEIN"/>
    <property type="match status" value="1"/>
</dbReference>
<name>A0A0L6CR98_9RHOB</name>
<evidence type="ECO:0008006" key="3">
    <source>
        <dbReference type="Google" id="ProtNLM"/>
    </source>
</evidence>
<dbReference type="PANTHER" id="PTHR41791">
    <property type="entry name" value="SSL7039 PROTEIN"/>
    <property type="match status" value="1"/>
</dbReference>
<organism evidence="1 2">
    <name type="scientific">Roseovarius tolerans</name>
    <dbReference type="NCBI Taxonomy" id="74031"/>
    <lineage>
        <taxon>Bacteria</taxon>
        <taxon>Pseudomonadati</taxon>
        <taxon>Pseudomonadota</taxon>
        <taxon>Alphaproteobacteria</taxon>
        <taxon>Rhodobacterales</taxon>
        <taxon>Roseobacteraceae</taxon>
        <taxon>Roseovarius</taxon>
    </lineage>
</organism>
<accession>A0A0L6CR98</accession>
<protein>
    <recommendedName>
        <fullName evidence="3">Addiction module killer protein</fullName>
    </recommendedName>
</protein>
<keyword evidence="2" id="KW-1185">Reference proteome</keyword>
<dbReference type="PATRIC" id="fig|74031.6.peg.3497"/>
<dbReference type="RefSeq" id="WP_050664244.1">
    <property type="nucleotide sequence ID" value="NZ_CP118494.1"/>
</dbReference>
<evidence type="ECO:0000313" key="2">
    <source>
        <dbReference type="Proteomes" id="UP000037046"/>
    </source>
</evidence>
<dbReference type="OrthoDB" id="5296237at2"/>
<dbReference type="NCBIfam" id="TIGR02683">
    <property type="entry name" value="upstrm_HI1419"/>
    <property type="match status" value="1"/>
</dbReference>
<sequence>MFVIRQTDIFSSWLRNLRDQRAKQKITSRLQRLKFGHFGDVEPVGHGVSEVRIHEGKGYRVYFRQQGDEIIFLLCGGDKKSQQRDITKAQRIWKELGNET</sequence>
<dbReference type="InterPro" id="IPR009241">
    <property type="entry name" value="HigB-like"/>
</dbReference>